<dbReference type="PROSITE" id="PS51380">
    <property type="entry name" value="EXS"/>
    <property type="match status" value="1"/>
</dbReference>
<accession>A0A7G2EQ38</accession>
<evidence type="ECO:0000256" key="11">
    <source>
        <dbReference type="ARBA" id="ARBA00043939"/>
    </source>
</evidence>
<dbReference type="InterPro" id="IPR004342">
    <property type="entry name" value="EXS_C"/>
</dbReference>
<dbReference type="Pfam" id="PF01657">
    <property type="entry name" value="Stress-antifung"/>
    <property type="match status" value="2"/>
</dbReference>
<dbReference type="PROSITE" id="PS51382">
    <property type="entry name" value="SPX"/>
    <property type="match status" value="1"/>
</dbReference>
<comment type="subcellular location">
    <subcellularLocation>
        <location evidence="1">Cell membrane</location>
        <topology evidence="1">Multi-pass membrane protein</topology>
    </subcellularLocation>
</comment>
<evidence type="ECO:0000259" key="17">
    <source>
        <dbReference type="PROSITE" id="PS51473"/>
    </source>
</evidence>
<evidence type="ECO:0000256" key="8">
    <source>
        <dbReference type="ARBA" id="ARBA00022737"/>
    </source>
</evidence>
<dbReference type="GO" id="GO:0005886">
    <property type="term" value="C:plasma membrane"/>
    <property type="evidence" value="ECO:0007669"/>
    <property type="project" value="UniProtKB-SubCell"/>
</dbReference>
<evidence type="ECO:0000256" key="7">
    <source>
        <dbReference type="ARBA" id="ARBA00022729"/>
    </source>
</evidence>
<dbReference type="InterPro" id="IPR034092">
    <property type="entry name" value="PHO1_SPX"/>
</dbReference>
<keyword evidence="5" id="KW-0592">Phosphate transport</keyword>
<keyword evidence="4" id="KW-1003">Cell membrane</keyword>
<evidence type="ECO:0000256" key="4">
    <source>
        <dbReference type="ARBA" id="ARBA00022475"/>
    </source>
</evidence>
<feature type="transmembrane region" description="Helical" evidence="14">
    <location>
        <begin position="276"/>
        <end position="302"/>
    </location>
</feature>
<dbReference type="Pfam" id="PF03105">
    <property type="entry name" value="SPX"/>
    <property type="match status" value="1"/>
</dbReference>
<sequence>MKFGREFETQMIQEWKEAYMDYRSLKSIVKQILRYRLQKQQRPPPPPPPPPSTGDTVPLKTDGGEGGGGGVGPGLSRRISLYRAFSGLTNRASRSPKKSHKHHNPLSSKRHHHHHNHHHYHLFDDDEEQIILINEDETASYTTTFLNSAEEGGEMEVQFFRRLDGEFNKVLRFYKQKVENVMEEADELSRQLNVLIALRVKVENPHVHLPPDLNSVASAPSSPHSTMRTPAPSPMDVIREMEKTEDKKVFKPAPVEMLDHVKLKIDPETPLLTLKMMILGLPSFFSGCAVALAIAITVLVHIRGLTKSEGRHQYMENIFPLYRRLVEEKDKMHGLNALKYLSTILAVAARTIFEMKRGTYWLTVAVTTSSIATLFNTYWDIFRDWGLMNRNSKNPWLRDKLLIPCKSIYFIVMVVNVVLRLAWMQTVLGIKEAPFLHKRALVAVVASLEIVRRGIWNFFRLENEHLNNVGKYRAFKSVPLPFQELGGTNQGEYKRGSLYKKALDSGIQQLSKDNEVFRGGFVYMDHTDPNGTRFEPEVRVYITFQCRGDIYGSQCRSCFATARAKLFKRCPRDKGAIIWYDQCFLEFSSTSTGGKINYDDNICIDTARARPNAKTNTGDDSVLEFLRLFENLTNIAVTKRNNFVKDVEKPALYAAGEKRFGNKKIYVMVQCTHDLTPRACVECVNHNVRQFQDCYEDKPVGLKKGARVLGRSCNFRFERYPFVNAKTSPNYLKF</sequence>
<feature type="coiled-coil region" evidence="12">
    <location>
        <begin position="171"/>
        <end position="198"/>
    </location>
</feature>
<dbReference type="Gene3D" id="3.30.430.20">
    <property type="entry name" value="Gnk2 domain, C-X8-C-X2-C motif"/>
    <property type="match status" value="2"/>
</dbReference>
<keyword evidence="7" id="KW-0732">Signal</keyword>
<evidence type="ECO:0000256" key="1">
    <source>
        <dbReference type="ARBA" id="ARBA00004651"/>
    </source>
</evidence>
<name>A0A7G2EQ38_ARATH</name>
<reference evidence="18 19" key="1">
    <citation type="submission" date="2020-09" db="EMBL/GenBank/DDBJ databases">
        <authorList>
            <person name="Ashkenazy H."/>
        </authorList>
    </citation>
    <scope>NUCLEOTIDE SEQUENCE [LARGE SCALE GENOMIC DNA]</scope>
    <source>
        <strain evidence="19">cv. Cdm-0</strain>
    </source>
</reference>
<feature type="region of interest" description="Disordered" evidence="13">
    <location>
        <begin position="38"/>
        <end position="74"/>
    </location>
</feature>
<evidence type="ECO:0000256" key="13">
    <source>
        <dbReference type="SAM" id="MobiDB-lite"/>
    </source>
</evidence>
<comment type="function">
    <text evidence="11">May transport inorganic phosphate (Pi).</text>
</comment>
<dbReference type="CDD" id="cd23509">
    <property type="entry name" value="Gnk2-like"/>
    <property type="match status" value="2"/>
</dbReference>
<evidence type="ECO:0000256" key="2">
    <source>
        <dbReference type="ARBA" id="ARBA00009665"/>
    </source>
</evidence>
<protein>
    <submittedName>
        <fullName evidence="18">(thale cress) hypothetical protein</fullName>
    </submittedName>
</protein>
<evidence type="ECO:0000313" key="19">
    <source>
        <dbReference type="Proteomes" id="UP000516314"/>
    </source>
</evidence>
<evidence type="ECO:0000259" key="16">
    <source>
        <dbReference type="PROSITE" id="PS51382"/>
    </source>
</evidence>
<evidence type="ECO:0000259" key="15">
    <source>
        <dbReference type="PROSITE" id="PS51380"/>
    </source>
</evidence>
<feature type="region of interest" description="Disordered" evidence="13">
    <location>
        <begin position="211"/>
        <end position="233"/>
    </location>
</feature>
<dbReference type="PANTHER" id="PTHR10783:SF124">
    <property type="entry name" value="PHOSPHATE TRANSPORTER PHO1 HOMOLOG 9"/>
    <property type="match status" value="1"/>
</dbReference>
<feature type="transmembrane region" description="Helical" evidence="14">
    <location>
        <begin position="401"/>
        <end position="423"/>
    </location>
</feature>
<dbReference type="GO" id="GO:0006817">
    <property type="term" value="P:phosphate ion transport"/>
    <property type="evidence" value="ECO:0007669"/>
    <property type="project" value="UniProtKB-KW"/>
</dbReference>
<evidence type="ECO:0000313" key="18">
    <source>
        <dbReference type="EMBL" id="CAD5324462.1"/>
    </source>
</evidence>
<dbReference type="InterPro" id="IPR038408">
    <property type="entry name" value="GNK2_sf"/>
</dbReference>
<dbReference type="AlphaFoldDB" id="A0A7G2EQ38"/>
<keyword evidence="12" id="KW-0175">Coiled coil</keyword>
<evidence type="ECO:0000256" key="3">
    <source>
        <dbReference type="ARBA" id="ARBA00022448"/>
    </source>
</evidence>
<feature type="region of interest" description="Disordered" evidence="13">
    <location>
        <begin position="90"/>
        <end position="118"/>
    </location>
</feature>
<evidence type="ECO:0000256" key="14">
    <source>
        <dbReference type="SAM" id="Phobius"/>
    </source>
</evidence>
<dbReference type="Pfam" id="PF03124">
    <property type="entry name" value="EXS"/>
    <property type="match status" value="1"/>
</dbReference>
<dbReference type="InterPro" id="IPR004331">
    <property type="entry name" value="SPX_dom"/>
</dbReference>
<dbReference type="PROSITE" id="PS51473">
    <property type="entry name" value="GNK2"/>
    <property type="match status" value="2"/>
</dbReference>
<dbReference type="EMBL" id="LR881468">
    <property type="protein sequence ID" value="CAD5324462.1"/>
    <property type="molecule type" value="Genomic_DNA"/>
</dbReference>
<comment type="similarity">
    <text evidence="2">Belongs to the SYG1 (TC 2.A.94) family.</text>
</comment>
<feature type="compositionally biased region" description="Gly residues" evidence="13">
    <location>
        <begin position="64"/>
        <end position="73"/>
    </location>
</feature>
<dbReference type="CDD" id="cd14476">
    <property type="entry name" value="SPX_PHO1_like"/>
    <property type="match status" value="1"/>
</dbReference>
<feature type="domain" description="SPX" evidence="16">
    <location>
        <begin position="1"/>
        <end position="343"/>
    </location>
</feature>
<dbReference type="Proteomes" id="UP000516314">
    <property type="component" value="Chromosome 3"/>
</dbReference>
<dbReference type="InterPro" id="IPR002902">
    <property type="entry name" value="GNK2"/>
</dbReference>
<keyword evidence="10 14" id="KW-0472">Membrane</keyword>
<feature type="compositionally biased region" description="Basic residues" evidence="13">
    <location>
        <begin position="94"/>
        <end position="118"/>
    </location>
</feature>
<evidence type="ECO:0000256" key="12">
    <source>
        <dbReference type="SAM" id="Coils"/>
    </source>
</evidence>
<feature type="compositionally biased region" description="Polar residues" evidence="13">
    <location>
        <begin position="215"/>
        <end position="228"/>
    </location>
</feature>
<keyword evidence="6 14" id="KW-0812">Transmembrane</keyword>
<feature type="domain" description="Gnk2-homologous" evidence="17">
    <location>
        <begin position="610"/>
        <end position="722"/>
    </location>
</feature>
<evidence type="ECO:0000256" key="6">
    <source>
        <dbReference type="ARBA" id="ARBA00022692"/>
    </source>
</evidence>
<feature type="transmembrane region" description="Helical" evidence="14">
    <location>
        <begin position="360"/>
        <end position="381"/>
    </location>
</feature>
<evidence type="ECO:0000256" key="9">
    <source>
        <dbReference type="ARBA" id="ARBA00022989"/>
    </source>
</evidence>
<dbReference type="PANTHER" id="PTHR10783">
    <property type="entry name" value="XENOTROPIC AND POLYTROPIC RETROVIRUS RECEPTOR 1-RELATED"/>
    <property type="match status" value="1"/>
</dbReference>
<keyword evidence="9 14" id="KW-1133">Transmembrane helix</keyword>
<feature type="compositionally biased region" description="Pro residues" evidence="13">
    <location>
        <begin position="42"/>
        <end position="52"/>
    </location>
</feature>
<gene>
    <name evidence="18" type="ORF">AT9943_LOCUS12354</name>
</gene>
<evidence type="ECO:0000256" key="5">
    <source>
        <dbReference type="ARBA" id="ARBA00022592"/>
    </source>
</evidence>
<keyword evidence="3" id="KW-0813">Transport</keyword>
<proteinExistence type="inferred from homology"/>
<organism evidence="18 19">
    <name type="scientific">Arabidopsis thaliana</name>
    <name type="common">Mouse-ear cress</name>
    <dbReference type="NCBI Taxonomy" id="3702"/>
    <lineage>
        <taxon>Eukaryota</taxon>
        <taxon>Viridiplantae</taxon>
        <taxon>Streptophyta</taxon>
        <taxon>Embryophyta</taxon>
        <taxon>Tracheophyta</taxon>
        <taxon>Spermatophyta</taxon>
        <taxon>Magnoliopsida</taxon>
        <taxon>eudicotyledons</taxon>
        <taxon>Gunneridae</taxon>
        <taxon>Pentapetalae</taxon>
        <taxon>rosids</taxon>
        <taxon>malvids</taxon>
        <taxon>Brassicales</taxon>
        <taxon>Brassicaceae</taxon>
        <taxon>Camelineae</taxon>
        <taxon>Arabidopsis</taxon>
    </lineage>
</organism>
<evidence type="ECO:0000256" key="10">
    <source>
        <dbReference type="ARBA" id="ARBA00023136"/>
    </source>
</evidence>
<feature type="domain" description="EXS" evidence="15">
    <location>
        <begin position="297"/>
        <end position="492"/>
    </location>
</feature>
<feature type="domain" description="Gnk2-homologous" evidence="17">
    <location>
        <begin position="481"/>
        <end position="592"/>
    </location>
</feature>
<keyword evidence="8" id="KW-0677">Repeat</keyword>